<sequence length="194" mass="21967">MQLPPSESKTQSALGPPTDLKTVVESEVKEWHFHIYFLQNNEEQHAEALALRDAVLRLRRDGAFVAVPLWRVNTEPIGPHPAGSYEIWCPSETFASLYSYLCQHHGNLSILIHPLTREHRKDHDSRAAWIGKPWPVDLSKLPVYTVHIPLQYSSLKLGYSSEAQGPSLEERKKNGSLLESKLENEDEAAKAPKQ</sequence>
<dbReference type="PANTHER" id="PTHR36423:SF2">
    <property type="entry name" value="AFR070WP"/>
    <property type="match status" value="1"/>
</dbReference>
<evidence type="ECO:0000256" key="1">
    <source>
        <dbReference type="SAM" id="MobiDB-lite"/>
    </source>
</evidence>
<dbReference type="InterPro" id="IPR014980">
    <property type="entry name" value="DOPA_dioxygen"/>
</dbReference>
<gene>
    <name evidence="2" type="ORF">M422DRAFT_234442</name>
</gene>
<evidence type="ECO:0000313" key="3">
    <source>
        <dbReference type="Proteomes" id="UP000054279"/>
    </source>
</evidence>
<dbReference type="SUPFAM" id="SSF143410">
    <property type="entry name" value="DOPA-like"/>
    <property type="match status" value="1"/>
</dbReference>
<keyword evidence="3" id="KW-1185">Reference proteome</keyword>
<dbReference type="Proteomes" id="UP000054279">
    <property type="component" value="Unassembled WGS sequence"/>
</dbReference>
<dbReference type="Pfam" id="PF08883">
    <property type="entry name" value="DOPA_dioxygen"/>
    <property type="match status" value="1"/>
</dbReference>
<proteinExistence type="predicted"/>
<accession>A0A0C9URG4</accession>
<name>A0A0C9URG4_SPHS4</name>
<dbReference type="AlphaFoldDB" id="A0A0C9URG4"/>
<evidence type="ECO:0008006" key="4">
    <source>
        <dbReference type="Google" id="ProtNLM"/>
    </source>
</evidence>
<dbReference type="HOGENOM" id="CLU_090062_1_0_1"/>
<protein>
    <recommendedName>
        <fullName evidence="4">DOPA 4,5-dioxygenase</fullName>
    </recommendedName>
</protein>
<organism evidence="2 3">
    <name type="scientific">Sphaerobolus stellatus (strain SS14)</name>
    <dbReference type="NCBI Taxonomy" id="990650"/>
    <lineage>
        <taxon>Eukaryota</taxon>
        <taxon>Fungi</taxon>
        <taxon>Dikarya</taxon>
        <taxon>Basidiomycota</taxon>
        <taxon>Agaricomycotina</taxon>
        <taxon>Agaricomycetes</taxon>
        <taxon>Phallomycetidae</taxon>
        <taxon>Geastrales</taxon>
        <taxon>Sphaerobolaceae</taxon>
        <taxon>Sphaerobolus</taxon>
    </lineage>
</organism>
<dbReference type="InterPro" id="IPR023389">
    <property type="entry name" value="DOPA-like_sf"/>
</dbReference>
<evidence type="ECO:0000313" key="2">
    <source>
        <dbReference type="EMBL" id="KIJ31812.1"/>
    </source>
</evidence>
<dbReference type="Gene3D" id="3.30.70.1240">
    <property type="entry name" value="DOPA-like domains"/>
    <property type="match status" value="1"/>
</dbReference>
<dbReference type="PANTHER" id="PTHR36423">
    <property type="entry name" value="AFR070WP"/>
    <property type="match status" value="1"/>
</dbReference>
<dbReference type="EMBL" id="KN837236">
    <property type="protein sequence ID" value="KIJ31812.1"/>
    <property type="molecule type" value="Genomic_DNA"/>
</dbReference>
<reference evidence="2 3" key="1">
    <citation type="submission" date="2014-06" db="EMBL/GenBank/DDBJ databases">
        <title>Evolutionary Origins and Diversification of the Mycorrhizal Mutualists.</title>
        <authorList>
            <consortium name="DOE Joint Genome Institute"/>
            <consortium name="Mycorrhizal Genomics Consortium"/>
            <person name="Kohler A."/>
            <person name="Kuo A."/>
            <person name="Nagy L.G."/>
            <person name="Floudas D."/>
            <person name="Copeland A."/>
            <person name="Barry K.W."/>
            <person name="Cichocki N."/>
            <person name="Veneault-Fourrey C."/>
            <person name="LaButti K."/>
            <person name="Lindquist E.A."/>
            <person name="Lipzen A."/>
            <person name="Lundell T."/>
            <person name="Morin E."/>
            <person name="Murat C."/>
            <person name="Riley R."/>
            <person name="Ohm R."/>
            <person name="Sun H."/>
            <person name="Tunlid A."/>
            <person name="Henrissat B."/>
            <person name="Grigoriev I.V."/>
            <person name="Hibbett D.S."/>
            <person name="Martin F."/>
        </authorList>
    </citation>
    <scope>NUCLEOTIDE SEQUENCE [LARGE SCALE GENOMIC DNA]</scope>
    <source>
        <strain evidence="2 3">SS14</strain>
    </source>
</reference>
<feature type="compositionally biased region" description="Basic and acidic residues" evidence="1">
    <location>
        <begin position="180"/>
        <end position="194"/>
    </location>
</feature>
<feature type="region of interest" description="Disordered" evidence="1">
    <location>
        <begin position="163"/>
        <end position="194"/>
    </location>
</feature>
<dbReference type="OrthoDB" id="9970095at2759"/>